<protein>
    <recommendedName>
        <fullName evidence="1">Peptidase M16 C-terminal domain-containing protein</fullName>
    </recommendedName>
</protein>
<evidence type="ECO:0000259" key="1">
    <source>
        <dbReference type="Pfam" id="PF05193"/>
    </source>
</evidence>
<dbReference type="GO" id="GO:0046872">
    <property type="term" value="F:metal ion binding"/>
    <property type="evidence" value="ECO:0007669"/>
    <property type="project" value="InterPro"/>
</dbReference>
<feature type="domain" description="Peptidase M16 C-terminal" evidence="1">
    <location>
        <begin position="166"/>
        <end position="316"/>
    </location>
</feature>
<gene>
    <name evidence="2" type="ORF">C1E23_06980</name>
</gene>
<dbReference type="Proteomes" id="UP000291338">
    <property type="component" value="Unassembled WGS sequence"/>
</dbReference>
<dbReference type="Gene3D" id="3.30.830.10">
    <property type="entry name" value="Metalloenzyme, LuxS/M16 peptidase-like"/>
    <property type="match status" value="1"/>
</dbReference>
<organism evidence="2 3">
    <name type="scientific">Pseudoalteromonas phenolica</name>
    <dbReference type="NCBI Taxonomy" id="161398"/>
    <lineage>
        <taxon>Bacteria</taxon>
        <taxon>Pseudomonadati</taxon>
        <taxon>Pseudomonadota</taxon>
        <taxon>Gammaproteobacteria</taxon>
        <taxon>Alteromonadales</taxon>
        <taxon>Pseudoalteromonadaceae</taxon>
        <taxon>Pseudoalteromonas</taxon>
    </lineage>
</organism>
<sequence>MEGSIVNIAERKKDWQFDNGLSLTYRHYPQYPIASVSINVLDAGSYQEETFQQNHLIEHLVYMAMKPHFANEPDVYMSAQTNLESAQYTCRLPAAKIINFLNHFEFAVNDPDTFKDEIIEREKQAIKNELNKPGNACNDLLPLLGWAQGVKEDWNAFDSLSSQGLKEVCTSSYISHKLHLEIAGNLSAEQLDNLISACFQLEKRLAGKKTNNVKLKAKQQASRIVISPDKHIVGYFCDLHPENNNAYLTMACAYHLFHASSSLGIYHNLRFDKGFIYNLIRAYHLFNGRSQFALFAQVQPQSSQAVADELKSFFSQSNEQLFEEHLPWAAQKCLSSQMISMETLSEVTKRASQHYVNYQTPLDENAFYQYLQPHNLGAVKADIQSNFFTQELEVISYDRD</sequence>
<dbReference type="AlphaFoldDB" id="A0A4Q7IQQ1"/>
<evidence type="ECO:0000313" key="2">
    <source>
        <dbReference type="EMBL" id="RZQ53816.1"/>
    </source>
</evidence>
<dbReference type="Pfam" id="PF05193">
    <property type="entry name" value="Peptidase_M16_C"/>
    <property type="match status" value="1"/>
</dbReference>
<comment type="caution">
    <text evidence="2">The sequence shown here is derived from an EMBL/GenBank/DDBJ whole genome shotgun (WGS) entry which is preliminary data.</text>
</comment>
<dbReference type="InterPro" id="IPR011249">
    <property type="entry name" value="Metalloenz_LuxS/M16"/>
</dbReference>
<proteinExistence type="predicted"/>
<accession>A0A4Q7IQQ1</accession>
<dbReference type="EMBL" id="PPSX01000021">
    <property type="protein sequence ID" value="RZQ53816.1"/>
    <property type="molecule type" value="Genomic_DNA"/>
</dbReference>
<evidence type="ECO:0000313" key="3">
    <source>
        <dbReference type="Proteomes" id="UP000291338"/>
    </source>
</evidence>
<dbReference type="SUPFAM" id="SSF63411">
    <property type="entry name" value="LuxS/MPP-like metallohydrolase"/>
    <property type="match status" value="2"/>
</dbReference>
<dbReference type="InterPro" id="IPR007863">
    <property type="entry name" value="Peptidase_M16_C"/>
</dbReference>
<name>A0A4Q7IQQ1_9GAMM</name>
<reference evidence="2 3" key="1">
    <citation type="submission" date="2018-01" db="EMBL/GenBank/DDBJ databases">
        <title>Co-occurrence of chitin degradation, pigmentation and bioactivity in marine Pseudoalteromonas.</title>
        <authorList>
            <person name="Paulsen S."/>
            <person name="Gram L."/>
            <person name="Machado H."/>
        </authorList>
    </citation>
    <scope>NUCLEOTIDE SEQUENCE [LARGE SCALE GENOMIC DNA]</scope>
    <source>
        <strain evidence="2 3">S3898</strain>
    </source>
</reference>